<dbReference type="EMBL" id="JBHSDK010000008">
    <property type="protein sequence ID" value="MFC4334680.1"/>
    <property type="molecule type" value="Genomic_DNA"/>
</dbReference>
<keyword evidence="4" id="KW-1185">Reference proteome</keyword>
<reference evidence="4" key="1">
    <citation type="journal article" date="2019" name="Int. J. Syst. Evol. Microbiol.">
        <title>The Global Catalogue of Microorganisms (GCM) 10K type strain sequencing project: providing services to taxonomists for standard genome sequencing and annotation.</title>
        <authorList>
            <consortium name="The Broad Institute Genomics Platform"/>
            <consortium name="The Broad Institute Genome Sequencing Center for Infectious Disease"/>
            <person name="Wu L."/>
            <person name="Ma J."/>
        </authorList>
    </citation>
    <scope>NUCLEOTIDE SEQUENCE [LARGE SCALE GENOMIC DNA]</scope>
    <source>
        <strain evidence="4">IBRC-M 10908</strain>
    </source>
</reference>
<organism evidence="3 4">
    <name type="scientific">Salininema proteolyticum</name>
    <dbReference type="NCBI Taxonomy" id="1607685"/>
    <lineage>
        <taxon>Bacteria</taxon>
        <taxon>Bacillati</taxon>
        <taxon>Actinomycetota</taxon>
        <taxon>Actinomycetes</taxon>
        <taxon>Glycomycetales</taxon>
        <taxon>Glycomycetaceae</taxon>
        <taxon>Salininema</taxon>
    </lineage>
</organism>
<feature type="chain" id="PRO_5046320541" evidence="1">
    <location>
        <begin position="28"/>
        <end position="317"/>
    </location>
</feature>
<sequence length="317" mass="33157">MRKILRTTLATVAGLTMTAVASTPVLAQADPPGQTAAPDISVDDVMGHLDRFQRIADANGGDRSSGSPGYAASADYVAESLEEAGFNVTRQTCTTCTSPDDNIIADWPGGDASSVIMLGGHLDGVRYGPGINDNGSGSAALLEVALTLAENDPATAKHVRFGWWADEERGLNGSQHYVASGAANDVEAYLNFDMVGSPNAGYFLNGSQPYTDALGAHLTESGKPPEPTQECCTDDIPFQRAGIPTAGLFTGAGATKTPAQAQKWGGTAYRPFDPCYHSSCDSYPSNINAEALDIMSDAIAVGLWELAVDDSYSPARR</sequence>
<dbReference type="Proteomes" id="UP001595823">
    <property type="component" value="Unassembled WGS sequence"/>
</dbReference>
<comment type="caution">
    <text evidence="3">The sequence shown here is derived from an EMBL/GenBank/DDBJ whole genome shotgun (WGS) entry which is preliminary data.</text>
</comment>
<keyword evidence="1" id="KW-0732">Signal</keyword>
<dbReference type="Pfam" id="PF04389">
    <property type="entry name" value="Peptidase_M28"/>
    <property type="match status" value="1"/>
</dbReference>
<name>A0ABV8TVB6_9ACTN</name>
<dbReference type="SUPFAM" id="SSF53187">
    <property type="entry name" value="Zn-dependent exopeptidases"/>
    <property type="match status" value="1"/>
</dbReference>
<evidence type="ECO:0000313" key="3">
    <source>
        <dbReference type="EMBL" id="MFC4334680.1"/>
    </source>
</evidence>
<evidence type="ECO:0000313" key="4">
    <source>
        <dbReference type="Proteomes" id="UP001595823"/>
    </source>
</evidence>
<feature type="domain" description="Peptidase M28" evidence="2">
    <location>
        <begin position="102"/>
        <end position="300"/>
    </location>
</feature>
<gene>
    <name evidence="3" type="ORF">ACFPET_05660</name>
</gene>
<evidence type="ECO:0000259" key="2">
    <source>
        <dbReference type="Pfam" id="PF04389"/>
    </source>
</evidence>
<accession>A0ABV8TVB6</accession>
<feature type="signal peptide" evidence="1">
    <location>
        <begin position="1"/>
        <end position="27"/>
    </location>
</feature>
<dbReference type="InterPro" id="IPR007484">
    <property type="entry name" value="Peptidase_M28"/>
</dbReference>
<evidence type="ECO:0000256" key="1">
    <source>
        <dbReference type="SAM" id="SignalP"/>
    </source>
</evidence>
<dbReference type="PANTHER" id="PTHR12147">
    <property type="entry name" value="METALLOPEPTIDASE M28 FAMILY MEMBER"/>
    <property type="match status" value="1"/>
</dbReference>
<protein>
    <submittedName>
        <fullName evidence="3">M20/M25/M40 family metallo-hydrolase</fullName>
    </submittedName>
</protein>
<dbReference type="RefSeq" id="WP_380618616.1">
    <property type="nucleotide sequence ID" value="NZ_JBHSDK010000008.1"/>
</dbReference>
<proteinExistence type="predicted"/>
<dbReference type="InterPro" id="IPR045175">
    <property type="entry name" value="M28_fam"/>
</dbReference>
<dbReference type="Gene3D" id="3.40.630.10">
    <property type="entry name" value="Zn peptidases"/>
    <property type="match status" value="1"/>
</dbReference>
<dbReference type="PANTHER" id="PTHR12147:SF26">
    <property type="entry name" value="PEPTIDASE M28 DOMAIN-CONTAINING PROTEIN"/>
    <property type="match status" value="1"/>
</dbReference>